<sequence>MTSLFLSKTKYYTQGLLVRHTSGSTAHRVSFYSLQQQLVISEWVTLVDIDNVRDLSDIEKMVLLDCNKLPLLNSLLYSPQIN</sequence>
<dbReference type="Proteomes" id="UP001165289">
    <property type="component" value="Unassembled WGS sequence"/>
</dbReference>
<organism evidence="1 2">
    <name type="scientific">Oopsacas minuta</name>
    <dbReference type="NCBI Taxonomy" id="111878"/>
    <lineage>
        <taxon>Eukaryota</taxon>
        <taxon>Metazoa</taxon>
        <taxon>Porifera</taxon>
        <taxon>Hexactinellida</taxon>
        <taxon>Hexasterophora</taxon>
        <taxon>Lyssacinosida</taxon>
        <taxon>Leucopsacidae</taxon>
        <taxon>Oopsacas</taxon>
    </lineage>
</organism>
<comment type="caution">
    <text evidence="1">The sequence shown here is derived from an EMBL/GenBank/DDBJ whole genome shotgun (WGS) entry which is preliminary data.</text>
</comment>
<protein>
    <submittedName>
        <fullName evidence="1">Uncharacterized protein</fullName>
    </submittedName>
</protein>
<dbReference type="AlphaFoldDB" id="A0AAV7JZH2"/>
<keyword evidence="2" id="KW-1185">Reference proteome</keyword>
<reference evidence="1 2" key="1">
    <citation type="journal article" date="2023" name="BMC Biol.">
        <title>The compact genome of the sponge Oopsacas minuta (Hexactinellida) is lacking key metazoan core genes.</title>
        <authorList>
            <person name="Santini S."/>
            <person name="Schenkelaars Q."/>
            <person name="Jourda C."/>
            <person name="Duchesne M."/>
            <person name="Belahbib H."/>
            <person name="Rocher C."/>
            <person name="Selva M."/>
            <person name="Riesgo A."/>
            <person name="Vervoort M."/>
            <person name="Leys S.P."/>
            <person name="Kodjabachian L."/>
            <person name="Le Bivic A."/>
            <person name="Borchiellini C."/>
            <person name="Claverie J.M."/>
            <person name="Renard E."/>
        </authorList>
    </citation>
    <scope>NUCLEOTIDE SEQUENCE [LARGE SCALE GENOMIC DNA]</scope>
    <source>
        <strain evidence="1">SPO-2</strain>
    </source>
</reference>
<proteinExistence type="predicted"/>
<evidence type="ECO:0000313" key="1">
    <source>
        <dbReference type="EMBL" id="KAI6653870.1"/>
    </source>
</evidence>
<evidence type="ECO:0000313" key="2">
    <source>
        <dbReference type="Proteomes" id="UP001165289"/>
    </source>
</evidence>
<dbReference type="EMBL" id="JAKMXF010000255">
    <property type="protein sequence ID" value="KAI6653870.1"/>
    <property type="molecule type" value="Genomic_DNA"/>
</dbReference>
<accession>A0AAV7JZH2</accession>
<name>A0AAV7JZH2_9METZ</name>
<gene>
    <name evidence="1" type="ORF">LOD99_3372</name>
</gene>